<dbReference type="AlphaFoldDB" id="A0A7X9IKT1"/>
<dbReference type="Proteomes" id="UP000524246">
    <property type="component" value="Unassembled WGS sequence"/>
</dbReference>
<name>A0A7X9IKT1_9DELT</name>
<feature type="non-terminal residue" evidence="2">
    <location>
        <position position="58"/>
    </location>
</feature>
<protein>
    <recommendedName>
        <fullName evidence="1">DNA mismatch repair protein MutS-like N-terminal domain-containing protein</fullName>
    </recommendedName>
</protein>
<evidence type="ECO:0000313" key="3">
    <source>
        <dbReference type="Proteomes" id="UP000524246"/>
    </source>
</evidence>
<dbReference type="SUPFAM" id="SSF55271">
    <property type="entry name" value="DNA repair protein MutS, domain I"/>
    <property type="match status" value="1"/>
</dbReference>
<organism evidence="2 3">
    <name type="scientific">SAR324 cluster bacterium</name>
    <dbReference type="NCBI Taxonomy" id="2024889"/>
    <lineage>
        <taxon>Bacteria</taxon>
        <taxon>Deltaproteobacteria</taxon>
        <taxon>SAR324 cluster</taxon>
    </lineage>
</organism>
<evidence type="ECO:0000259" key="1">
    <source>
        <dbReference type="Pfam" id="PF01624"/>
    </source>
</evidence>
<proteinExistence type="predicted"/>
<gene>
    <name evidence="2" type="ORF">GYA55_14760</name>
</gene>
<sequence>MGDYEQVEGRKGELSPMLRFYCELKEKYADCLLLFQVGDFYELFFEDAITASHILNLT</sequence>
<dbReference type="GO" id="GO:0030983">
    <property type="term" value="F:mismatched DNA binding"/>
    <property type="evidence" value="ECO:0007669"/>
    <property type="project" value="InterPro"/>
</dbReference>
<evidence type="ECO:0000313" key="2">
    <source>
        <dbReference type="EMBL" id="NMC64423.1"/>
    </source>
</evidence>
<reference evidence="2 3" key="1">
    <citation type="journal article" date="2020" name="Biotechnol. Biofuels">
        <title>New insights from the biogas microbiome by comprehensive genome-resolved metagenomics of nearly 1600 species originating from multiple anaerobic digesters.</title>
        <authorList>
            <person name="Campanaro S."/>
            <person name="Treu L."/>
            <person name="Rodriguez-R L.M."/>
            <person name="Kovalovszki A."/>
            <person name="Ziels R.M."/>
            <person name="Maus I."/>
            <person name="Zhu X."/>
            <person name="Kougias P.G."/>
            <person name="Basile A."/>
            <person name="Luo G."/>
            <person name="Schluter A."/>
            <person name="Konstantinidis K.T."/>
            <person name="Angelidaki I."/>
        </authorList>
    </citation>
    <scope>NUCLEOTIDE SEQUENCE [LARGE SCALE GENOMIC DNA]</scope>
    <source>
        <strain evidence="2">AS27yjCOA_65</strain>
    </source>
</reference>
<dbReference type="Gene3D" id="3.40.1170.10">
    <property type="entry name" value="DNA repair protein MutS, domain I"/>
    <property type="match status" value="1"/>
</dbReference>
<dbReference type="Pfam" id="PF01624">
    <property type="entry name" value="MutS_I"/>
    <property type="match status" value="1"/>
</dbReference>
<feature type="domain" description="DNA mismatch repair protein MutS-like N-terminal" evidence="1">
    <location>
        <begin position="16"/>
        <end position="58"/>
    </location>
</feature>
<accession>A0A7X9IKT1</accession>
<dbReference type="InterPro" id="IPR007695">
    <property type="entry name" value="DNA_mismatch_repair_MutS-lik_N"/>
</dbReference>
<dbReference type="GO" id="GO:0005524">
    <property type="term" value="F:ATP binding"/>
    <property type="evidence" value="ECO:0007669"/>
    <property type="project" value="InterPro"/>
</dbReference>
<comment type="caution">
    <text evidence="2">The sequence shown here is derived from an EMBL/GenBank/DDBJ whole genome shotgun (WGS) entry which is preliminary data.</text>
</comment>
<dbReference type="InterPro" id="IPR016151">
    <property type="entry name" value="DNA_mismatch_repair_MutS_N"/>
</dbReference>
<dbReference type="EMBL" id="JAAZON010000669">
    <property type="protein sequence ID" value="NMC64423.1"/>
    <property type="molecule type" value="Genomic_DNA"/>
</dbReference>
<dbReference type="GO" id="GO:0006298">
    <property type="term" value="P:mismatch repair"/>
    <property type="evidence" value="ECO:0007669"/>
    <property type="project" value="InterPro"/>
</dbReference>